<dbReference type="CDD" id="cd00200">
    <property type="entry name" value="WD40"/>
    <property type="match status" value="2"/>
</dbReference>
<evidence type="ECO:0000259" key="5">
    <source>
        <dbReference type="Pfam" id="PF20703"/>
    </source>
</evidence>
<feature type="repeat" description="WD" evidence="3">
    <location>
        <begin position="1143"/>
        <end position="1174"/>
    </location>
</feature>
<dbReference type="Pfam" id="PF00400">
    <property type="entry name" value="WD40"/>
    <property type="match status" value="7"/>
</dbReference>
<dbReference type="GO" id="GO:0004197">
    <property type="term" value="F:cysteine-type endopeptidase activity"/>
    <property type="evidence" value="ECO:0007669"/>
    <property type="project" value="InterPro"/>
</dbReference>
<feature type="domain" description="Novel STAND NTPase 1" evidence="5">
    <location>
        <begin position="301"/>
        <end position="455"/>
    </location>
</feature>
<sequence length="1579" mass="180624">MPESSPNPRPFDDDLAVVIGINQYQNGIPELKTARCDAERLAKILETKHDYQVKLFIDKQATSNNIWNYLKTELSEKIKQDKNKQVRLLFYFAGHGTAPQGEDGEAGYLLPQDAEVNRHDKYLSMKEIHDVLTQLGCHHLLIILDCCYAGAFRFGTRDLGSSPEELSKERYDRYKKEKVGQVITSAAHDQKALDILEAVRKLKDDRGTYENYNHSPFAWLLFKALEEGDADCTKDGITTVTELNLYLSEKLRELTEKQNKPQVSRTWCLPTLDKGEFFFQTGEFDPTKLPEAINLNKDNNPYRGLESFEEAHSRLFFGRSKEIDSLYEKIDYKNQPLTVVLGISGSGKSSLVQAGLIPKLRENPTQWRLLEPIRPGVTPFKALAKAVLPLTLEDSDPDFEPLTQIDAVLRQARKKAPNDNNLNNLFAQWRGTAPEDKLLVIIKNFARFKELCGDRIGKTTLEELRKMGLSRSRLVLDNFDELKQNNDSAEQKQLLNSEEQKQLTSFYKECNKKIQDWSEEWQKDGEKFGKFVENYVKDKKILLVIDQFEELITQCHQEERKQFPNALQAALKFCSQQLRLVLTLRDDFRHDFENCEQLQEYWKKACFPVTSMARDQLREAIEQPALAQVLNFEEKNGESLVNQLLDDIGDTSGVLPLLSFTLSQLYCKSVEKARNDRTLRWHDYDELGGVTKALTRKATEEYDNLKDDFDDNGQAVEIDQLEAQARQTMLRWTMLRMVTLDGGVPTKQAVLDAELVYADEKNNKICKLVINRFVDARLFVRGTNQKADKYIEPAHDVLIREWVLLKEWIAVEQENLVLQKRLAAPTLDWNSTKDPQFLWKQDPRIELLENIAKSENNWLNKLEIDFVEACVEYRKIQAREKLEKDVELYTEQSQKLFNANDRLDAMVKMIEAAFFLQKGTKITEYKELYFIIMFNHFLSELGELNSINIGEPVNNFSCNQKAQVIATLSGQSYDKISLWHWAGKPIDFEEDQEDEDKFYDLAFSPDGKTLVTGGNDGIIKFYRKEDNGWHSFYKTQGHAKKHSGAVICINFSPGGNVLVSVGSDRNINFWERGGKFIRTFITHNHPVGNVAFSSRDKLIAFVYQNRKTGKGNIKILEYQVYEDRENQAVSSKGNSLLEFEEFDPEHEGEISAIDFSPDGKTLVSGGKDGKLYIWLISKDCSKIRNNGFTDEEASISSVAFSPDGKIVASSHTNGIINLWDTSITEASHRLQRLYKLAGHKDGINRISFTLDGSQLLSSSNDGTVKFWSFKDRFEGHTRAEVKKVSFSAGNQIVTTVETNGNLKFWSSTGELLKISIDNTSDICDVQLSRDNEIIVAVASQGEVEVKLYSLDGMIQARSIIKHEKVINSLNFIPKEDIFVTTSKDNTINLWRINRELDTLNVKLWKTLTGHHEQITAITFSDDGNFFVSGSDDGTIKLWNLDANQADYTISDVGSSIVHNDLIERWCKETTGKIYALKFCYEDKIIVSINQPGYIDIWSIDGTCQKRIETLNKQALDIDIEAAAFSSNGKGIAMATRINKRYESYRIIQTYNLSLEKLIETACIRIQNYIQLNNIKFEDE</sequence>
<organism evidence="6 7">
    <name type="scientific">Dulcicalothrix desertica PCC 7102</name>
    <dbReference type="NCBI Taxonomy" id="232991"/>
    <lineage>
        <taxon>Bacteria</taxon>
        <taxon>Bacillati</taxon>
        <taxon>Cyanobacteriota</taxon>
        <taxon>Cyanophyceae</taxon>
        <taxon>Nostocales</taxon>
        <taxon>Calotrichaceae</taxon>
        <taxon>Dulcicalothrix</taxon>
    </lineage>
</organism>
<dbReference type="InterPro" id="IPR020472">
    <property type="entry name" value="WD40_PAC1"/>
</dbReference>
<dbReference type="PANTHER" id="PTHR19879:SF9">
    <property type="entry name" value="TRANSCRIPTION INITIATION FACTOR TFIID SUBUNIT 5"/>
    <property type="match status" value="1"/>
</dbReference>
<dbReference type="PRINTS" id="PR00320">
    <property type="entry name" value="GPROTEINBRPT"/>
</dbReference>
<evidence type="ECO:0000256" key="1">
    <source>
        <dbReference type="ARBA" id="ARBA00022574"/>
    </source>
</evidence>
<feature type="domain" description="Peptidase C14 caspase" evidence="4">
    <location>
        <begin position="15"/>
        <end position="265"/>
    </location>
</feature>
<dbReference type="GO" id="GO:0006508">
    <property type="term" value="P:proteolysis"/>
    <property type="evidence" value="ECO:0007669"/>
    <property type="project" value="InterPro"/>
</dbReference>
<dbReference type="SUPFAM" id="SSF50978">
    <property type="entry name" value="WD40 repeat-like"/>
    <property type="match status" value="2"/>
</dbReference>
<dbReference type="Pfam" id="PF00656">
    <property type="entry name" value="Peptidase_C14"/>
    <property type="match status" value="1"/>
</dbReference>
<dbReference type="InterPro" id="IPR001680">
    <property type="entry name" value="WD40_rpt"/>
</dbReference>
<name>A0A433VBN6_9CYAN</name>
<evidence type="ECO:0000259" key="4">
    <source>
        <dbReference type="Pfam" id="PF00656"/>
    </source>
</evidence>
<feature type="repeat" description="WD" evidence="3">
    <location>
        <begin position="1039"/>
        <end position="1071"/>
    </location>
</feature>
<comment type="caution">
    <text evidence="6">The sequence shown here is derived from an EMBL/GenBank/DDBJ whole genome shotgun (WGS) entry which is preliminary data.</text>
</comment>
<dbReference type="InterPro" id="IPR027417">
    <property type="entry name" value="P-loop_NTPase"/>
</dbReference>
<feature type="domain" description="Novel STAND NTPase 1" evidence="5">
    <location>
        <begin position="502"/>
        <end position="834"/>
    </location>
</feature>
<evidence type="ECO:0000313" key="7">
    <source>
        <dbReference type="Proteomes" id="UP000271624"/>
    </source>
</evidence>
<dbReference type="InterPro" id="IPR049052">
    <property type="entry name" value="nSTAND1"/>
</dbReference>
<dbReference type="InterPro" id="IPR011600">
    <property type="entry name" value="Pept_C14_caspase"/>
</dbReference>
<evidence type="ECO:0000256" key="2">
    <source>
        <dbReference type="ARBA" id="ARBA00022737"/>
    </source>
</evidence>
<gene>
    <name evidence="6" type="ORF">DSM106972_050680</name>
</gene>
<feature type="repeat" description="WD" evidence="3">
    <location>
        <begin position="991"/>
        <end position="1022"/>
    </location>
</feature>
<dbReference type="InterPro" id="IPR015943">
    <property type="entry name" value="WD40/YVTN_repeat-like_dom_sf"/>
</dbReference>
<dbReference type="PROSITE" id="PS50082">
    <property type="entry name" value="WD_REPEATS_2"/>
    <property type="match status" value="7"/>
</dbReference>
<dbReference type="PANTHER" id="PTHR19879">
    <property type="entry name" value="TRANSCRIPTION INITIATION FACTOR TFIID"/>
    <property type="match status" value="1"/>
</dbReference>
<evidence type="ECO:0008006" key="8">
    <source>
        <dbReference type="Google" id="ProtNLM"/>
    </source>
</evidence>
<feature type="repeat" description="WD" evidence="3">
    <location>
        <begin position="1359"/>
        <end position="1393"/>
    </location>
</feature>
<feature type="repeat" description="WD" evidence="3">
    <location>
        <begin position="1407"/>
        <end position="1448"/>
    </location>
</feature>
<keyword evidence="1 3" id="KW-0853">WD repeat</keyword>
<accession>A0A433VBN6</accession>
<reference evidence="6" key="1">
    <citation type="submission" date="2018-12" db="EMBL/GenBank/DDBJ databases">
        <authorList>
            <person name="Will S."/>
            <person name="Neumann-Schaal M."/>
            <person name="Henke P."/>
        </authorList>
    </citation>
    <scope>NUCLEOTIDE SEQUENCE</scope>
    <source>
        <strain evidence="6">PCC 7102</strain>
    </source>
</reference>
<dbReference type="Gene3D" id="3.40.50.300">
    <property type="entry name" value="P-loop containing nucleotide triphosphate hydrolases"/>
    <property type="match status" value="1"/>
</dbReference>
<dbReference type="EMBL" id="RSCL01000013">
    <property type="protein sequence ID" value="RUT03429.1"/>
    <property type="molecule type" value="Genomic_DNA"/>
</dbReference>
<dbReference type="Gene3D" id="2.130.10.10">
    <property type="entry name" value="YVTN repeat-like/Quinoprotein amine dehydrogenase"/>
    <property type="match status" value="3"/>
</dbReference>
<keyword evidence="7" id="KW-1185">Reference proteome</keyword>
<dbReference type="SMART" id="SM00320">
    <property type="entry name" value="WD40"/>
    <property type="match status" value="11"/>
</dbReference>
<dbReference type="OrthoDB" id="500003at2"/>
<dbReference type="PROSITE" id="PS50294">
    <property type="entry name" value="WD_REPEATS_REGION"/>
    <property type="match status" value="6"/>
</dbReference>
<protein>
    <recommendedName>
        <fullName evidence="8">Peptidase C14 caspase domain-containing protein</fullName>
    </recommendedName>
</protein>
<dbReference type="Pfam" id="PF20703">
    <property type="entry name" value="nSTAND1"/>
    <property type="match status" value="2"/>
</dbReference>
<feature type="repeat" description="WD" evidence="3">
    <location>
        <begin position="1188"/>
        <end position="1229"/>
    </location>
</feature>
<keyword evidence="2" id="KW-0677">Repeat</keyword>
<dbReference type="InterPro" id="IPR036322">
    <property type="entry name" value="WD40_repeat_dom_sf"/>
</dbReference>
<evidence type="ECO:0000256" key="3">
    <source>
        <dbReference type="PROSITE-ProRule" id="PRU00221"/>
    </source>
</evidence>
<feature type="repeat" description="WD" evidence="3">
    <location>
        <begin position="1236"/>
        <end position="1270"/>
    </location>
</feature>
<reference evidence="6" key="2">
    <citation type="journal article" date="2019" name="Genome Biol. Evol.">
        <title>Day and night: Metabolic profiles and evolutionary relationships of six axenic non-marine cyanobacteria.</title>
        <authorList>
            <person name="Will S.E."/>
            <person name="Henke P."/>
            <person name="Boedeker C."/>
            <person name="Huang S."/>
            <person name="Brinkmann H."/>
            <person name="Rohde M."/>
            <person name="Jarek M."/>
            <person name="Friedl T."/>
            <person name="Seufert S."/>
            <person name="Schumacher M."/>
            <person name="Overmann J."/>
            <person name="Neumann-Schaal M."/>
            <person name="Petersen J."/>
        </authorList>
    </citation>
    <scope>NUCLEOTIDE SEQUENCE [LARGE SCALE GENOMIC DNA]</scope>
    <source>
        <strain evidence="6">PCC 7102</strain>
    </source>
</reference>
<dbReference type="Gene3D" id="3.40.50.1460">
    <property type="match status" value="1"/>
</dbReference>
<dbReference type="RefSeq" id="WP_127083400.1">
    <property type="nucleotide sequence ID" value="NZ_RSCL01000013.1"/>
</dbReference>
<dbReference type="SUPFAM" id="SSF52540">
    <property type="entry name" value="P-loop containing nucleoside triphosphate hydrolases"/>
    <property type="match status" value="1"/>
</dbReference>
<dbReference type="Proteomes" id="UP000271624">
    <property type="component" value="Unassembled WGS sequence"/>
</dbReference>
<proteinExistence type="predicted"/>
<evidence type="ECO:0000313" key="6">
    <source>
        <dbReference type="EMBL" id="RUT03429.1"/>
    </source>
</evidence>